<sequence>MNNRVNPDKVRKAPVASCFFMGLGQILYLKQYLRGIILALFEVVILCCVIFGTKRIIPKDQSAYEYMQGAPDTVEMIDYLEANDWPNLAEIVLARKEKIRTYVQNSAQSWIASVTRYYKKKDAALGTAVQNHFDDFVPGFFASVDWDDPYAVEDAVFNFVDEVNTAVDDFQSQLADKADDAYADEIDRAGEKFIDRYAAAAAKYDRKLSKATAKTALAKGEMELFDENYDGCAVCKHAAAAGRRTQGHRAFFRGPIVTAIAGLITLGSPQATTVTKYADHSIFMMINGLLCLIVLAIFFITYAYNIKSAKEDAEKIIKFNKFPTLRETRNDISQRSFAVIGITPCIILIAFFTVIPLLFSAFVAFTNYSSPDHIHPNNLVDWVGFRNFVTMFSSHGSSGGQWANTFSRVALWTLVWAVLSTTTCFFTGFFFAVILQDKRIKIPELYRTVFILPYAIPQMLSLFIWANLLNGTFGPINRTLIFFKIISQGIPWLSDPMMAKLTLILVNIWIGFPYSMILITSSMTAISNSMYEAAVIDGANKWEQFRSITFPLVMYQLKPILIMQFAGNINNFGAVFFLTAGGPNLPDTISTQAGSTDILISWIFKLTMNTPNMYNIASVLSILVFIVLVPFALYNFMRTKSFKESEI</sequence>
<dbReference type="PANTHER" id="PTHR47314">
    <property type="entry name" value="MALTOSE/MALTODEXTRIN TRANSPORT SYSTEM PERMEASE PROTEIN MALF"/>
    <property type="match status" value="1"/>
</dbReference>
<dbReference type="AlphaFoldDB" id="U2MMF1"/>
<keyword evidence="14" id="KW-1185">Reference proteome</keyword>
<evidence type="ECO:0000256" key="7">
    <source>
        <dbReference type="ARBA" id="ARBA00022989"/>
    </source>
</evidence>
<dbReference type="PATRIC" id="fig|1125725.3.peg.71"/>
<gene>
    <name evidence="12" type="ORF">HMPREF0860_1080</name>
    <name evidence="11" type="ORF">HMPREF1325_1816</name>
</gene>
<feature type="transmembrane region" description="Helical" evidence="9">
    <location>
        <begin position="613"/>
        <end position="634"/>
    </location>
</feature>
<dbReference type="Proteomes" id="UP000016646">
    <property type="component" value="Unassembled WGS sequence"/>
</dbReference>
<evidence type="ECO:0000256" key="6">
    <source>
        <dbReference type="ARBA" id="ARBA00022692"/>
    </source>
</evidence>
<reference evidence="13 14" key="1">
    <citation type="submission" date="2013-08" db="EMBL/GenBank/DDBJ databases">
        <authorList>
            <person name="Durkin A.S."/>
            <person name="Haft D.R."/>
            <person name="McCorrison J."/>
            <person name="Torralba M."/>
            <person name="Gillis M."/>
            <person name="Haft D.H."/>
            <person name="Methe B."/>
            <person name="Sutton G."/>
            <person name="Nelson K.E."/>
        </authorList>
    </citation>
    <scope>NUCLEOTIDE SEQUENCE [LARGE SCALE GENOMIC DNA]</scope>
    <source>
        <strain evidence="12 14">ATCC 35536</strain>
        <strain evidence="11 13">VPI DR56BR1116</strain>
    </source>
</reference>
<comment type="subcellular location">
    <subcellularLocation>
        <location evidence="1 9">Cell membrane</location>
        <topology evidence="1 9">Multi-pass membrane protein</topology>
    </subcellularLocation>
</comment>
<dbReference type="GO" id="GO:1990060">
    <property type="term" value="C:maltose transport complex"/>
    <property type="evidence" value="ECO:0007669"/>
    <property type="project" value="TreeGrafter"/>
</dbReference>
<evidence type="ECO:0000313" key="11">
    <source>
        <dbReference type="EMBL" id="ERF61933.1"/>
    </source>
</evidence>
<keyword evidence="7 9" id="KW-1133">Transmembrane helix</keyword>
<feature type="transmembrane region" description="Helical" evidence="9">
    <location>
        <begin position="501"/>
        <end position="520"/>
    </location>
</feature>
<feature type="transmembrane region" description="Helical" evidence="9">
    <location>
        <begin position="560"/>
        <end position="580"/>
    </location>
</feature>
<feature type="transmembrane region" description="Helical" evidence="9">
    <location>
        <begin position="445"/>
        <end position="466"/>
    </location>
</feature>
<name>U2MMF1_TRESO</name>
<dbReference type="RefSeq" id="WP_021329197.1">
    <property type="nucleotide sequence ID" value="NZ_AUZJ01000002.1"/>
</dbReference>
<dbReference type="EMBL" id="AUZJ01000002">
    <property type="protein sequence ID" value="ERF61933.1"/>
    <property type="molecule type" value="Genomic_DNA"/>
</dbReference>
<evidence type="ECO:0000256" key="9">
    <source>
        <dbReference type="RuleBase" id="RU363032"/>
    </source>
</evidence>
<evidence type="ECO:0000259" key="10">
    <source>
        <dbReference type="PROSITE" id="PS50928"/>
    </source>
</evidence>
<dbReference type="PROSITE" id="PS50928">
    <property type="entry name" value="ABC_TM1"/>
    <property type="match status" value="1"/>
</dbReference>
<dbReference type="CDD" id="cd06261">
    <property type="entry name" value="TM_PBP2"/>
    <property type="match status" value="1"/>
</dbReference>
<feature type="transmembrane region" description="Helical" evidence="9">
    <location>
        <begin position="250"/>
        <end position="269"/>
    </location>
</feature>
<comment type="caution">
    <text evidence="11">The sequence shown here is derived from an EMBL/GenBank/DDBJ whole genome shotgun (WGS) entry which is preliminary data.</text>
</comment>
<feature type="transmembrane region" description="Helical" evidence="9">
    <location>
        <begin position="409"/>
        <end position="433"/>
    </location>
</feature>
<feature type="transmembrane region" description="Helical" evidence="9">
    <location>
        <begin position="35"/>
        <end position="53"/>
    </location>
</feature>
<protein>
    <submittedName>
        <fullName evidence="11">ABC transporter, permease protein</fullName>
    </submittedName>
</protein>
<comment type="similarity">
    <text evidence="2">Belongs to the binding-protein-dependent transport system permease family. MalFG subfamily.</text>
</comment>
<evidence type="ECO:0000313" key="13">
    <source>
        <dbReference type="Proteomes" id="UP000016412"/>
    </source>
</evidence>
<evidence type="ECO:0000256" key="8">
    <source>
        <dbReference type="ARBA" id="ARBA00023136"/>
    </source>
</evidence>
<feature type="transmembrane region" description="Helical" evidence="9">
    <location>
        <begin position="337"/>
        <end position="365"/>
    </location>
</feature>
<dbReference type="Pfam" id="PF00528">
    <property type="entry name" value="BPD_transp_1"/>
    <property type="match status" value="1"/>
</dbReference>
<dbReference type="Proteomes" id="UP000016412">
    <property type="component" value="Unassembled WGS sequence"/>
</dbReference>
<keyword evidence="4" id="KW-1003">Cell membrane</keyword>
<evidence type="ECO:0000256" key="3">
    <source>
        <dbReference type="ARBA" id="ARBA00022448"/>
    </source>
</evidence>
<accession>U2MMF1</accession>
<dbReference type="EMBL" id="AVQI01000067">
    <property type="protein sequence ID" value="ERK00424.1"/>
    <property type="molecule type" value="Genomic_DNA"/>
</dbReference>
<dbReference type="Gene3D" id="1.10.3720.10">
    <property type="entry name" value="MetI-like"/>
    <property type="match status" value="1"/>
</dbReference>
<evidence type="ECO:0000313" key="14">
    <source>
        <dbReference type="Proteomes" id="UP000016646"/>
    </source>
</evidence>
<keyword evidence="8 9" id="KW-0472">Membrane</keyword>
<dbReference type="PANTHER" id="PTHR47314:SF1">
    <property type="entry name" value="MALTOSE_MALTODEXTRIN TRANSPORT SYSTEM PERMEASE PROTEIN MALF"/>
    <property type="match status" value="1"/>
</dbReference>
<dbReference type="InterPro" id="IPR000515">
    <property type="entry name" value="MetI-like"/>
</dbReference>
<feature type="transmembrane region" description="Helical" evidence="9">
    <location>
        <begin position="281"/>
        <end position="304"/>
    </location>
</feature>
<evidence type="ECO:0000256" key="5">
    <source>
        <dbReference type="ARBA" id="ARBA00022597"/>
    </source>
</evidence>
<dbReference type="InterPro" id="IPR035906">
    <property type="entry name" value="MetI-like_sf"/>
</dbReference>
<evidence type="ECO:0000313" key="12">
    <source>
        <dbReference type="EMBL" id="ERK00424.1"/>
    </source>
</evidence>
<keyword evidence="5" id="KW-0762">Sugar transport</keyword>
<organism evidence="11 13">
    <name type="scientific">Treponema socranskii subsp. socranskii VPI DR56BR1116 = ATCC 35536</name>
    <dbReference type="NCBI Taxonomy" id="1125725"/>
    <lineage>
        <taxon>Bacteria</taxon>
        <taxon>Pseudomonadati</taxon>
        <taxon>Spirochaetota</taxon>
        <taxon>Spirochaetia</taxon>
        <taxon>Spirochaetales</taxon>
        <taxon>Treponemataceae</taxon>
        <taxon>Treponema</taxon>
    </lineage>
</organism>
<keyword evidence="6 9" id="KW-0812">Transmembrane</keyword>
<dbReference type="STRING" id="1125725.HMPREF1325_1816"/>
<evidence type="ECO:0000256" key="4">
    <source>
        <dbReference type="ARBA" id="ARBA00022475"/>
    </source>
</evidence>
<dbReference type="GO" id="GO:0015423">
    <property type="term" value="F:ABC-type maltose transporter activity"/>
    <property type="evidence" value="ECO:0007669"/>
    <property type="project" value="TreeGrafter"/>
</dbReference>
<evidence type="ECO:0000256" key="1">
    <source>
        <dbReference type="ARBA" id="ARBA00004651"/>
    </source>
</evidence>
<keyword evidence="3 9" id="KW-0813">Transport</keyword>
<dbReference type="SUPFAM" id="SSF160964">
    <property type="entry name" value="MalF N-terminal region-like"/>
    <property type="match status" value="1"/>
</dbReference>
<evidence type="ECO:0000256" key="2">
    <source>
        <dbReference type="ARBA" id="ARBA00009047"/>
    </source>
</evidence>
<proteinExistence type="inferred from homology"/>
<dbReference type="GO" id="GO:0042956">
    <property type="term" value="P:maltodextrin transmembrane transport"/>
    <property type="evidence" value="ECO:0007669"/>
    <property type="project" value="TreeGrafter"/>
</dbReference>
<dbReference type="eggNOG" id="COG1175">
    <property type="taxonomic scope" value="Bacteria"/>
</dbReference>
<dbReference type="SUPFAM" id="SSF161098">
    <property type="entry name" value="MetI-like"/>
    <property type="match status" value="1"/>
</dbReference>
<feature type="domain" description="ABC transmembrane type-1" evidence="10">
    <location>
        <begin position="410"/>
        <end position="635"/>
    </location>
</feature>